<comment type="caution">
    <text evidence="2">The sequence shown here is derived from an EMBL/GenBank/DDBJ whole genome shotgun (WGS) entry which is preliminary data.</text>
</comment>
<dbReference type="Proteomes" id="UP000316184">
    <property type="component" value="Unassembled WGS sequence"/>
</dbReference>
<protein>
    <recommendedName>
        <fullName evidence="1">Glyoxalase-like domain-containing protein</fullName>
    </recommendedName>
</protein>
<reference evidence="2 3" key="1">
    <citation type="submission" date="2019-06" db="EMBL/GenBank/DDBJ databases">
        <title>Sequencing the genomes of 1000 actinobacteria strains.</title>
        <authorList>
            <person name="Klenk H.-P."/>
        </authorList>
    </citation>
    <scope>NUCLEOTIDE SEQUENCE [LARGE SCALE GENOMIC DNA]</scope>
    <source>
        <strain evidence="2 3">DSM 46699</strain>
    </source>
</reference>
<organism evidence="2 3">
    <name type="scientific">Saccharopolyspora dendranthemae</name>
    <dbReference type="NCBI Taxonomy" id="1181886"/>
    <lineage>
        <taxon>Bacteria</taxon>
        <taxon>Bacillati</taxon>
        <taxon>Actinomycetota</taxon>
        <taxon>Actinomycetes</taxon>
        <taxon>Pseudonocardiales</taxon>
        <taxon>Pseudonocardiaceae</taxon>
        <taxon>Saccharopolyspora</taxon>
    </lineage>
</organism>
<keyword evidence="3" id="KW-1185">Reference proteome</keyword>
<dbReference type="PANTHER" id="PTHR35908:SF1">
    <property type="entry name" value="CONSERVED PROTEIN"/>
    <property type="match status" value="1"/>
</dbReference>
<dbReference type="SUPFAM" id="SSF54593">
    <property type="entry name" value="Glyoxalase/Bleomycin resistance protein/Dihydroxybiphenyl dioxygenase"/>
    <property type="match status" value="1"/>
</dbReference>
<proteinExistence type="predicted"/>
<accession>A0A561U000</accession>
<evidence type="ECO:0000313" key="3">
    <source>
        <dbReference type="Proteomes" id="UP000316184"/>
    </source>
</evidence>
<dbReference type="InterPro" id="IPR041581">
    <property type="entry name" value="Glyoxalase_6"/>
</dbReference>
<dbReference type="Pfam" id="PF18029">
    <property type="entry name" value="Glyoxalase_6"/>
    <property type="match status" value="1"/>
</dbReference>
<evidence type="ECO:0000313" key="2">
    <source>
        <dbReference type="EMBL" id="TWF92697.1"/>
    </source>
</evidence>
<dbReference type="EMBL" id="VIWX01000007">
    <property type="protein sequence ID" value="TWF92697.1"/>
    <property type="molecule type" value="Genomic_DNA"/>
</dbReference>
<name>A0A561U000_9PSEU</name>
<gene>
    <name evidence="2" type="ORF">FHU35_17343</name>
</gene>
<evidence type="ECO:0000259" key="1">
    <source>
        <dbReference type="Pfam" id="PF18029"/>
    </source>
</evidence>
<dbReference type="AlphaFoldDB" id="A0A561U000"/>
<dbReference type="PANTHER" id="PTHR35908">
    <property type="entry name" value="HYPOTHETICAL FUSION PROTEIN"/>
    <property type="match status" value="1"/>
</dbReference>
<sequence>MAAGRGFEICVDANEPDSLRPFWRAALGYVEQTTAEGVVDLVDPSGRGPTIWFQRVAEPKSVKNRVHLDVRVSREERGPLVDRLLGLGGREIRVEPGFTVLADPEGNELCLTR</sequence>
<dbReference type="InterPro" id="IPR029068">
    <property type="entry name" value="Glyas_Bleomycin-R_OHBP_Dase"/>
</dbReference>
<dbReference type="Gene3D" id="3.10.180.10">
    <property type="entry name" value="2,3-Dihydroxybiphenyl 1,2-Dioxygenase, domain 1"/>
    <property type="match status" value="1"/>
</dbReference>
<feature type="domain" description="Glyoxalase-like" evidence="1">
    <location>
        <begin position="8"/>
        <end position="112"/>
    </location>
</feature>